<organism evidence="7">
    <name type="scientific">Baileyella intestinalis</name>
    <dbReference type="NCBI Taxonomy" id="2606709"/>
    <lineage>
        <taxon>Bacteria</taxon>
        <taxon>Bacillati</taxon>
        <taxon>Bacillota</taxon>
        <taxon>Clostridia</taxon>
        <taxon>Peptostreptococcales</taxon>
        <taxon>Anaerovoracaceae</taxon>
        <taxon>Baileyella</taxon>
    </lineage>
</organism>
<keyword evidence="1 6" id="KW-0963">Cytoplasm</keyword>
<feature type="binding site" evidence="6">
    <location>
        <position position="122"/>
    </location>
    <ligand>
        <name>S-adenosyl-L-methionine</name>
        <dbReference type="ChEBI" id="CHEBI:59789"/>
    </ligand>
</feature>
<evidence type="ECO:0000256" key="1">
    <source>
        <dbReference type="ARBA" id="ARBA00022490"/>
    </source>
</evidence>
<comment type="caution">
    <text evidence="7">The sequence shown here is derived from an EMBL/GenBank/DDBJ whole genome shotgun (WGS) entry which is preliminary data.</text>
</comment>
<keyword evidence="3 6" id="KW-0489">Methyltransferase</keyword>
<dbReference type="EC" id="2.1.1.-" evidence="6"/>
<feature type="binding site" evidence="6">
    <location>
        <begin position="168"/>
        <end position="169"/>
    </location>
    <ligand>
        <name>S-adenosyl-L-methionine</name>
        <dbReference type="ChEBI" id="CHEBI:59789"/>
    </ligand>
</feature>
<dbReference type="AlphaFoldDB" id="A0A6A8M975"/>
<sequence length="279" mass="31345">MINQKKIDEELMKEKFRTDVLDKDLSEFEIDFSILNKNDSEARIRSKETIDQLINRYGNDCTVRMCAYMNAILAWNERLNLTAVDNRDDFLQKNIVDSLSVNDVYEFTSSTRVLDLGTGAGLPGIPLAITNKNSQFVLVDAVRKKLAVVNEIAEDLSLSNVEVIHGRAEDLARMDEMRESFDLCVTRAVAAVNIIAEWCLPFVKTGGLMIAYKGEKAEEECRAGQKAVKILGGEIEKIIPVHSDDPSMTMHQLVLIRKVKPSPAKYPRKAGTARKTPIR</sequence>
<evidence type="ECO:0000256" key="4">
    <source>
        <dbReference type="ARBA" id="ARBA00022679"/>
    </source>
</evidence>
<evidence type="ECO:0000256" key="3">
    <source>
        <dbReference type="ARBA" id="ARBA00022603"/>
    </source>
</evidence>
<dbReference type="GO" id="GO:0070043">
    <property type="term" value="F:rRNA (guanine-N7-)-methyltransferase activity"/>
    <property type="evidence" value="ECO:0007669"/>
    <property type="project" value="UniProtKB-UniRule"/>
</dbReference>
<accession>A0A6A8M975</accession>
<comment type="similarity">
    <text evidence="6">Belongs to the methyltransferase superfamily. RNA methyltransferase RsmG family.</text>
</comment>
<dbReference type="CDD" id="cd02440">
    <property type="entry name" value="AdoMet_MTases"/>
    <property type="match status" value="1"/>
</dbReference>
<reference evidence="7" key="1">
    <citation type="submission" date="2019-09" db="EMBL/GenBank/DDBJ databases">
        <title>In-depth cultivation of the pig gut microbiome towards novel bacterial diversity and tailored functional studies.</title>
        <authorList>
            <person name="Wylensek D."/>
            <person name="Hitch T.C.A."/>
            <person name="Clavel T."/>
        </authorList>
    </citation>
    <scope>NUCLEOTIDE SEQUENCE</scope>
    <source>
        <strain evidence="7">RF-744-FAT-WT-3</strain>
    </source>
</reference>
<proteinExistence type="inferred from homology"/>
<comment type="caution">
    <text evidence="6">Lacks conserved residue(s) required for the propagation of feature annotation.</text>
</comment>
<comment type="subcellular location">
    <subcellularLocation>
        <location evidence="6">Cytoplasm</location>
    </subcellularLocation>
</comment>
<dbReference type="PANTHER" id="PTHR31760:SF0">
    <property type="entry name" value="S-ADENOSYL-L-METHIONINE-DEPENDENT METHYLTRANSFERASES SUPERFAMILY PROTEIN"/>
    <property type="match status" value="1"/>
</dbReference>
<feature type="binding site" evidence="6">
    <location>
        <position position="187"/>
    </location>
    <ligand>
        <name>S-adenosyl-L-methionine</name>
        <dbReference type="ChEBI" id="CHEBI:59789"/>
    </ligand>
</feature>
<keyword evidence="5 6" id="KW-0949">S-adenosyl-L-methionine</keyword>
<evidence type="ECO:0000313" key="7">
    <source>
        <dbReference type="EMBL" id="MST68789.1"/>
    </source>
</evidence>
<dbReference type="GO" id="GO:0005829">
    <property type="term" value="C:cytosol"/>
    <property type="evidence" value="ECO:0007669"/>
    <property type="project" value="TreeGrafter"/>
</dbReference>
<dbReference type="Pfam" id="PF02527">
    <property type="entry name" value="GidB"/>
    <property type="match status" value="1"/>
</dbReference>
<dbReference type="InterPro" id="IPR029063">
    <property type="entry name" value="SAM-dependent_MTases_sf"/>
</dbReference>
<dbReference type="EMBL" id="VUNB01000003">
    <property type="protein sequence ID" value="MST68789.1"/>
    <property type="molecule type" value="Genomic_DNA"/>
</dbReference>
<dbReference type="PANTHER" id="PTHR31760">
    <property type="entry name" value="S-ADENOSYL-L-METHIONINE-DEPENDENT METHYLTRANSFERASES SUPERFAMILY PROTEIN"/>
    <property type="match status" value="1"/>
</dbReference>
<dbReference type="InterPro" id="IPR003682">
    <property type="entry name" value="rRNA_ssu_MeTfrase_G"/>
</dbReference>
<evidence type="ECO:0000256" key="6">
    <source>
        <dbReference type="HAMAP-Rule" id="MF_00074"/>
    </source>
</evidence>
<comment type="function">
    <text evidence="6">Specifically methylates the N7 position of a guanine in 16S rRNA.</text>
</comment>
<name>A0A6A8M975_9FIRM</name>
<gene>
    <name evidence="6 7" type="primary">rsmG</name>
    <name evidence="7" type="ORF">FYJ66_04185</name>
</gene>
<evidence type="ECO:0000256" key="5">
    <source>
        <dbReference type="ARBA" id="ARBA00022691"/>
    </source>
</evidence>
<dbReference type="SUPFAM" id="SSF53335">
    <property type="entry name" value="S-adenosyl-L-methionine-dependent methyltransferases"/>
    <property type="match status" value="1"/>
</dbReference>
<dbReference type="RefSeq" id="WP_154572260.1">
    <property type="nucleotide sequence ID" value="NZ_VUNB01000003.1"/>
</dbReference>
<dbReference type="NCBIfam" id="TIGR00138">
    <property type="entry name" value="rsmG_gidB"/>
    <property type="match status" value="1"/>
</dbReference>
<feature type="binding site" evidence="6">
    <location>
        <position position="117"/>
    </location>
    <ligand>
        <name>S-adenosyl-L-methionine</name>
        <dbReference type="ChEBI" id="CHEBI:59789"/>
    </ligand>
</feature>
<dbReference type="FunFam" id="3.40.50.150:FF:000041">
    <property type="entry name" value="Ribosomal RNA small subunit methyltransferase G"/>
    <property type="match status" value="1"/>
</dbReference>
<keyword evidence="4 6" id="KW-0808">Transferase</keyword>
<evidence type="ECO:0000256" key="2">
    <source>
        <dbReference type="ARBA" id="ARBA00022552"/>
    </source>
</evidence>
<dbReference type="HAMAP" id="MF_00074">
    <property type="entry name" value="16SrRNA_methyltr_G"/>
    <property type="match status" value="1"/>
</dbReference>
<keyword evidence="2 6" id="KW-0698">rRNA processing</keyword>
<protein>
    <recommendedName>
        <fullName evidence="6">Ribosomal RNA small subunit methyltransferase G</fullName>
        <ecNumber evidence="6">2.1.1.-</ecNumber>
    </recommendedName>
    <alternativeName>
        <fullName evidence="6">16S rRNA 7-methylguanosine methyltransferase</fullName>
        <shortName evidence="6">16S rRNA m7G methyltransferase</shortName>
    </alternativeName>
</protein>
<dbReference type="Gene3D" id="3.40.50.150">
    <property type="entry name" value="Vaccinia Virus protein VP39"/>
    <property type="match status" value="1"/>
</dbReference>